<sequence length="87" mass="9430">MNILARSIALSAFVLATGLAGANIAQAEEAMKPMSQEDCMAKAKMEKDTTKMNAMVKECDTMAMKKDTMKPMKKDAMAPDAMAPKKK</sequence>
<dbReference type="Proteomes" id="UP000241444">
    <property type="component" value="Unassembled WGS sequence"/>
</dbReference>
<accession>A0A2P7AJS0</accession>
<evidence type="ECO:0000313" key="4">
    <source>
        <dbReference type="Proteomes" id="UP000241444"/>
    </source>
</evidence>
<protein>
    <recommendedName>
        <fullName evidence="5">Pentapeptide MXKDX repeat protein</fullName>
    </recommendedName>
</protein>
<keyword evidence="4" id="KW-1185">Reference proteome</keyword>
<feature type="chain" id="PRO_5015126097" description="Pentapeptide MXKDX repeat protein" evidence="2">
    <location>
        <begin position="28"/>
        <end position="87"/>
    </location>
</feature>
<feature type="compositionally biased region" description="Basic and acidic residues" evidence="1">
    <location>
        <begin position="63"/>
        <end position="77"/>
    </location>
</feature>
<evidence type="ECO:0000313" key="3">
    <source>
        <dbReference type="EMBL" id="PSH54456.1"/>
    </source>
</evidence>
<dbReference type="EMBL" id="PGGO01000087">
    <property type="protein sequence ID" value="PSH54456.1"/>
    <property type="molecule type" value="Genomic_DNA"/>
</dbReference>
<name>A0A2P7AJS0_9HYPH</name>
<keyword evidence="2" id="KW-0732">Signal</keyword>
<feature type="compositionally biased region" description="Low complexity" evidence="1">
    <location>
        <begin position="78"/>
        <end position="87"/>
    </location>
</feature>
<feature type="region of interest" description="Disordered" evidence="1">
    <location>
        <begin position="63"/>
        <end position="87"/>
    </location>
</feature>
<feature type="signal peptide" evidence="2">
    <location>
        <begin position="1"/>
        <end position="27"/>
    </location>
</feature>
<evidence type="ECO:0000256" key="1">
    <source>
        <dbReference type="SAM" id="MobiDB-lite"/>
    </source>
</evidence>
<dbReference type="RefSeq" id="WP_106714404.1">
    <property type="nucleotide sequence ID" value="NZ_PGGO01000087.1"/>
</dbReference>
<dbReference type="AlphaFoldDB" id="A0A2P7AJS0"/>
<reference evidence="4" key="1">
    <citation type="submission" date="2017-11" db="EMBL/GenBank/DDBJ databases">
        <authorList>
            <person name="Kuznetsova I."/>
            <person name="Sazanova A."/>
            <person name="Chirak E."/>
            <person name="Safronova V."/>
            <person name="Willems A."/>
        </authorList>
    </citation>
    <scope>NUCLEOTIDE SEQUENCE [LARGE SCALE GENOMIC DNA]</scope>
    <source>
        <strain evidence="4">STM 196</strain>
    </source>
</reference>
<proteinExistence type="predicted"/>
<dbReference type="OrthoDB" id="8117257at2"/>
<evidence type="ECO:0000256" key="2">
    <source>
        <dbReference type="SAM" id="SignalP"/>
    </source>
</evidence>
<comment type="caution">
    <text evidence="3">The sequence shown here is derived from an EMBL/GenBank/DDBJ whole genome shotgun (WGS) entry which is preliminary data.</text>
</comment>
<organism evidence="3 4">
    <name type="scientific">Phyllobacterium brassicacearum</name>
    <dbReference type="NCBI Taxonomy" id="314235"/>
    <lineage>
        <taxon>Bacteria</taxon>
        <taxon>Pseudomonadati</taxon>
        <taxon>Pseudomonadota</taxon>
        <taxon>Alphaproteobacteria</taxon>
        <taxon>Hyphomicrobiales</taxon>
        <taxon>Phyllobacteriaceae</taxon>
        <taxon>Phyllobacterium</taxon>
    </lineage>
</organism>
<gene>
    <name evidence="3" type="ORF">CU102_28665</name>
</gene>
<evidence type="ECO:0008006" key="5">
    <source>
        <dbReference type="Google" id="ProtNLM"/>
    </source>
</evidence>